<protein>
    <recommendedName>
        <fullName evidence="4">Dolichyl-phosphate-mannose-protein mannosyltransferase</fullName>
    </recommendedName>
</protein>
<feature type="transmembrane region" description="Helical" evidence="1">
    <location>
        <begin position="140"/>
        <end position="160"/>
    </location>
</feature>
<feature type="transmembrane region" description="Helical" evidence="1">
    <location>
        <begin position="166"/>
        <end position="184"/>
    </location>
</feature>
<feature type="transmembrane region" description="Helical" evidence="1">
    <location>
        <begin position="315"/>
        <end position="335"/>
    </location>
</feature>
<evidence type="ECO:0000313" key="2">
    <source>
        <dbReference type="EMBL" id="TCO47357.1"/>
    </source>
</evidence>
<dbReference type="AlphaFoldDB" id="A0A4R2IQY5"/>
<evidence type="ECO:0000256" key="1">
    <source>
        <dbReference type="SAM" id="Phobius"/>
    </source>
</evidence>
<keyword evidence="1" id="KW-0472">Membrane</keyword>
<feature type="transmembrane region" description="Helical" evidence="1">
    <location>
        <begin position="287"/>
        <end position="308"/>
    </location>
</feature>
<keyword evidence="3" id="KW-1185">Reference proteome</keyword>
<keyword evidence="1" id="KW-1133">Transmembrane helix</keyword>
<feature type="transmembrane region" description="Helical" evidence="1">
    <location>
        <begin position="108"/>
        <end position="128"/>
    </location>
</feature>
<keyword evidence="1" id="KW-0812">Transmembrane</keyword>
<reference evidence="2 3" key="1">
    <citation type="submission" date="2019-03" db="EMBL/GenBank/DDBJ databases">
        <title>Genomic Encyclopedia of Type Strains, Phase IV (KMG-IV): sequencing the most valuable type-strain genomes for metagenomic binning, comparative biology and taxonomic classification.</title>
        <authorList>
            <person name="Goeker M."/>
        </authorList>
    </citation>
    <scope>NUCLEOTIDE SEQUENCE [LARGE SCALE GENOMIC DNA]</scope>
    <source>
        <strain evidence="2 3">DSM 45934</strain>
    </source>
</reference>
<gene>
    <name evidence="2" type="ORF">EV192_11797</name>
</gene>
<proteinExistence type="predicted"/>
<name>A0A4R2IQY5_9PSEU</name>
<organism evidence="2 3">
    <name type="scientific">Actinocrispum wychmicini</name>
    <dbReference type="NCBI Taxonomy" id="1213861"/>
    <lineage>
        <taxon>Bacteria</taxon>
        <taxon>Bacillati</taxon>
        <taxon>Actinomycetota</taxon>
        <taxon>Actinomycetes</taxon>
        <taxon>Pseudonocardiales</taxon>
        <taxon>Pseudonocardiaceae</taxon>
        <taxon>Actinocrispum</taxon>
    </lineage>
</organism>
<dbReference type="Proteomes" id="UP000295680">
    <property type="component" value="Unassembled WGS sequence"/>
</dbReference>
<dbReference type="EMBL" id="SLWS01000017">
    <property type="protein sequence ID" value="TCO47357.1"/>
    <property type="molecule type" value="Genomic_DNA"/>
</dbReference>
<evidence type="ECO:0008006" key="4">
    <source>
        <dbReference type="Google" id="ProtNLM"/>
    </source>
</evidence>
<feature type="transmembrane region" description="Helical" evidence="1">
    <location>
        <begin position="234"/>
        <end position="255"/>
    </location>
</feature>
<accession>A0A4R2IQY5</accession>
<sequence>MPEAALDVAPEQAPEKPRSRPNWAAIGAVVAGTVAITLHASRFGKWIVDDAAITFAYARSIAEGHGPVLQPGAEPVEAFSNPSWLVLLSVGRLVGLFDHGSIFGIPDYVVYPKALAVLCCAGILVAFYRTAAALTRRPALVTLCAGIALAAIPSFVIWCFSGLENSLFALAVSWLAAVVCRGAVNDRLLTPRVAITAGLLAALAALTRPDGAIYVTAFPVLALLRVTKPTWRPVVQFALLSVVAYAVPYGAYIGWRVLEFGQLLSMPAVAKGQQPPDTSTLGRVSEVVTYGGALAALLLAICVGIALVQPSRLRVGLAALLVPLTLALVAYTILMPDWMAQQRFATPIWPLICLVGTLAIGRAIVRSNIRGRVVIVLGTVVALVPSVSTFADASDSFRASPTVPMCVVLERFGLPFNHYADLLGVRQGSVLMPDIGGTALVSRLQIIDLAGLAEKRIAQIRGGGTLVQQLPDYVFETARPTFIHMHQAWGASLYEDPRLARDYEVIYTAGKAYDGTDLVRRDAVPNPGALTAARAYASQAIATANAQAVQAPLRACGATLRP</sequence>
<feature type="transmembrane region" description="Helical" evidence="1">
    <location>
        <begin position="23"/>
        <end position="40"/>
    </location>
</feature>
<feature type="transmembrane region" description="Helical" evidence="1">
    <location>
        <begin position="372"/>
        <end position="391"/>
    </location>
</feature>
<feature type="transmembrane region" description="Helical" evidence="1">
    <location>
        <begin position="347"/>
        <end position="365"/>
    </location>
</feature>
<dbReference type="RefSeq" id="WP_243727565.1">
    <property type="nucleotide sequence ID" value="NZ_SLWS01000017.1"/>
</dbReference>
<evidence type="ECO:0000313" key="3">
    <source>
        <dbReference type="Proteomes" id="UP000295680"/>
    </source>
</evidence>
<comment type="caution">
    <text evidence="2">The sequence shown here is derived from an EMBL/GenBank/DDBJ whole genome shotgun (WGS) entry which is preliminary data.</text>
</comment>